<sequence length="53" mass="6689">MEKFERRGRRRELRDQYTAHWQTKYLQPVRSRFRTYKNDWSFPTGGKMGELHR</sequence>
<evidence type="ECO:0000313" key="1">
    <source>
        <dbReference type="EMBL" id="JAH14306.1"/>
    </source>
</evidence>
<proteinExistence type="predicted"/>
<organism evidence="1">
    <name type="scientific">Anguilla anguilla</name>
    <name type="common">European freshwater eel</name>
    <name type="synonym">Muraena anguilla</name>
    <dbReference type="NCBI Taxonomy" id="7936"/>
    <lineage>
        <taxon>Eukaryota</taxon>
        <taxon>Metazoa</taxon>
        <taxon>Chordata</taxon>
        <taxon>Craniata</taxon>
        <taxon>Vertebrata</taxon>
        <taxon>Euteleostomi</taxon>
        <taxon>Actinopterygii</taxon>
        <taxon>Neopterygii</taxon>
        <taxon>Teleostei</taxon>
        <taxon>Anguilliformes</taxon>
        <taxon>Anguillidae</taxon>
        <taxon>Anguilla</taxon>
    </lineage>
</organism>
<dbReference type="AlphaFoldDB" id="A0A0E9QBR9"/>
<accession>A0A0E9QBR9</accession>
<reference evidence="1" key="1">
    <citation type="submission" date="2014-11" db="EMBL/GenBank/DDBJ databases">
        <authorList>
            <person name="Amaro Gonzalez C."/>
        </authorList>
    </citation>
    <scope>NUCLEOTIDE SEQUENCE</scope>
</reference>
<dbReference type="EMBL" id="GBXM01094271">
    <property type="protein sequence ID" value="JAH14306.1"/>
    <property type="molecule type" value="Transcribed_RNA"/>
</dbReference>
<reference evidence="1" key="2">
    <citation type="journal article" date="2015" name="Fish Shellfish Immunol.">
        <title>Early steps in the European eel (Anguilla anguilla)-Vibrio vulnificus interaction in the gills: Role of the RtxA13 toxin.</title>
        <authorList>
            <person name="Callol A."/>
            <person name="Pajuelo D."/>
            <person name="Ebbesson L."/>
            <person name="Teles M."/>
            <person name="MacKenzie S."/>
            <person name="Amaro C."/>
        </authorList>
    </citation>
    <scope>NUCLEOTIDE SEQUENCE</scope>
</reference>
<protein>
    <submittedName>
        <fullName evidence="1">Uncharacterized protein</fullName>
    </submittedName>
</protein>
<name>A0A0E9QBR9_ANGAN</name>